<gene>
    <name evidence="5" type="ORF">M9189_09810</name>
</gene>
<reference evidence="5" key="2">
    <citation type="submission" date="2022-06" db="EMBL/GenBank/DDBJ databases">
        <title>Xiashengella guii gen. nov. sp. nov., a bacterium isolated form anaerobic digestion tank.</title>
        <authorList>
            <person name="Huang H."/>
        </authorList>
    </citation>
    <scope>NUCLEOTIDE SEQUENCE</scope>
    <source>
        <strain evidence="5">Ai-910</strain>
    </source>
</reference>
<dbReference type="InterPro" id="IPR010982">
    <property type="entry name" value="Lambda_DNA-bd_dom_sf"/>
</dbReference>
<dbReference type="Gene3D" id="3.40.50.2300">
    <property type="match status" value="1"/>
</dbReference>
<dbReference type="GO" id="GO:0003700">
    <property type="term" value="F:DNA-binding transcription factor activity"/>
    <property type="evidence" value="ECO:0007669"/>
    <property type="project" value="TreeGrafter"/>
</dbReference>
<evidence type="ECO:0000259" key="4">
    <source>
        <dbReference type="PROSITE" id="PS50932"/>
    </source>
</evidence>
<keyword evidence="6" id="KW-1185">Reference proteome</keyword>
<reference evidence="5" key="1">
    <citation type="submission" date="2022-05" db="EMBL/GenBank/DDBJ databases">
        <authorList>
            <person name="Sun X."/>
        </authorList>
    </citation>
    <scope>NUCLEOTIDE SEQUENCE</scope>
    <source>
        <strain evidence="5">Ai-910</strain>
    </source>
</reference>
<evidence type="ECO:0000256" key="3">
    <source>
        <dbReference type="ARBA" id="ARBA00023163"/>
    </source>
</evidence>
<evidence type="ECO:0000256" key="1">
    <source>
        <dbReference type="ARBA" id="ARBA00023015"/>
    </source>
</evidence>
<dbReference type="SMART" id="SM00354">
    <property type="entry name" value="HTH_LACI"/>
    <property type="match status" value="1"/>
</dbReference>
<proteinExistence type="predicted"/>
<dbReference type="PROSITE" id="PS50932">
    <property type="entry name" value="HTH_LACI_2"/>
    <property type="match status" value="1"/>
</dbReference>
<keyword evidence="3" id="KW-0804">Transcription</keyword>
<dbReference type="InterPro" id="IPR028082">
    <property type="entry name" value="Peripla_BP_I"/>
</dbReference>
<accession>A0A9J6ZNC3</accession>
<evidence type="ECO:0000313" key="5">
    <source>
        <dbReference type="EMBL" id="URW79147.1"/>
    </source>
</evidence>
<organism evidence="5 6">
    <name type="scientific">Xiashengella succiniciproducens</name>
    <dbReference type="NCBI Taxonomy" id="2949635"/>
    <lineage>
        <taxon>Bacteria</taxon>
        <taxon>Pseudomonadati</taxon>
        <taxon>Bacteroidota</taxon>
        <taxon>Bacteroidia</taxon>
        <taxon>Marinilabiliales</taxon>
        <taxon>Marinilabiliaceae</taxon>
        <taxon>Xiashengella</taxon>
    </lineage>
</organism>
<dbReference type="Gene3D" id="1.10.260.40">
    <property type="entry name" value="lambda repressor-like DNA-binding domains"/>
    <property type="match status" value="1"/>
</dbReference>
<keyword evidence="2" id="KW-0238">DNA-binding</keyword>
<feature type="domain" description="HTH lacI-type" evidence="4">
    <location>
        <begin position="4"/>
        <end position="61"/>
    </location>
</feature>
<keyword evidence="1" id="KW-0805">Transcription regulation</keyword>
<dbReference type="AlphaFoldDB" id="A0A9J6ZNC3"/>
<dbReference type="GO" id="GO:0000976">
    <property type="term" value="F:transcription cis-regulatory region binding"/>
    <property type="evidence" value="ECO:0007669"/>
    <property type="project" value="TreeGrafter"/>
</dbReference>
<dbReference type="PANTHER" id="PTHR30146:SF109">
    <property type="entry name" value="HTH-TYPE TRANSCRIPTIONAL REGULATOR GALS"/>
    <property type="match status" value="1"/>
</dbReference>
<protein>
    <submittedName>
        <fullName evidence="5">LacI family transcriptional regulator</fullName>
    </submittedName>
</protein>
<dbReference type="KEGG" id="alkq:M9189_09810"/>
<evidence type="ECO:0000313" key="6">
    <source>
        <dbReference type="Proteomes" id="UP001056426"/>
    </source>
</evidence>
<dbReference type="SUPFAM" id="SSF53822">
    <property type="entry name" value="Periplasmic binding protein-like I"/>
    <property type="match status" value="1"/>
</dbReference>
<dbReference type="SUPFAM" id="SSF47413">
    <property type="entry name" value="lambda repressor-like DNA-binding domains"/>
    <property type="match status" value="1"/>
</dbReference>
<dbReference type="EMBL" id="CP098400">
    <property type="protein sequence ID" value="URW79147.1"/>
    <property type="molecule type" value="Genomic_DNA"/>
</dbReference>
<dbReference type="Proteomes" id="UP001056426">
    <property type="component" value="Chromosome"/>
</dbReference>
<dbReference type="Pfam" id="PF00356">
    <property type="entry name" value="LacI"/>
    <property type="match status" value="1"/>
</dbReference>
<evidence type="ECO:0000256" key="2">
    <source>
        <dbReference type="ARBA" id="ARBA00023125"/>
    </source>
</evidence>
<dbReference type="InterPro" id="IPR000843">
    <property type="entry name" value="HTH_LacI"/>
</dbReference>
<sequence length="311" mass="34398">MRRASLRAIAETAGVSRTTASFVLNGKGDQFKINKETQARILEVAQSLNYKPSFLAQTLSTGKTKTIGVLLDPSVPITSTLLSELVKELQDAGFRVLPGIPSSSCTIDSIIDDFIQRQVEALISIGTQNLTDIEQEIPISSFVISAGRGATPGLRYDYTLMMQLLVHRNLQKHRKAMGFVGYKDTDGDILDIYNEEYTERFGIANPYYCLLEKGEAVEKAITSLVDRGVNAIMFASPALAGDAVRWLQSSRIASFESIEYSCIGWDPKLSYSFPVVHGVDLDPVKYATKITKLIKGEREHESGESLFRIYP</sequence>
<dbReference type="RefSeq" id="WP_250722797.1">
    <property type="nucleotide sequence ID" value="NZ_CP098400.1"/>
</dbReference>
<dbReference type="CDD" id="cd01392">
    <property type="entry name" value="HTH_LacI"/>
    <property type="match status" value="1"/>
</dbReference>
<name>A0A9J6ZNC3_9BACT</name>
<dbReference type="PANTHER" id="PTHR30146">
    <property type="entry name" value="LACI-RELATED TRANSCRIPTIONAL REPRESSOR"/>
    <property type="match status" value="1"/>
</dbReference>